<dbReference type="AlphaFoldDB" id="M1NFJ0"/>
<gene>
    <name evidence="2" type="ordered locus">UWK_01867</name>
</gene>
<keyword evidence="1" id="KW-1133">Transmembrane helix</keyword>
<sequence>MSAKVSLFYVIFMFFVLVALDGCVSVSSSTFGLQKRMEVEQLFESGTLLPDHTYYIDGSEVEPDAIIAISKKFHLQTKIWTRREWTAEEFKKAVFWMQTGEYGFCNTEGGVLIAPDGQQIGFWYSKRDIGTIRQPAPGTVEVFPFKFRPGSPCSRQDMIDDL</sequence>
<dbReference type="STRING" id="1167006.UWK_01867"/>
<keyword evidence="1" id="KW-0472">Membrane</keyword>
<evidence type="ECO:0000256" key="1">
    <source>
        <dbReference type="SAM" id="Phobius"/>
    </source>
</evidence>
<proteinExistence type="predicted"/>
<evidence type="ECO:0000313" key="3">
    <source>
        <dbReference type="Proteomes" id="UP000011721"/>
    </source>
</evidence>
<name>M1NFJ0_DESSD</name>
<dbReference type="Proteomes" id="UP000011721">
    <property type="component" value="Chromosome"/>
</dbReference>
<accession>M1NFJ0</accession>
<protein>
    <submittedName>
        <fullName evidence="2">Uncharacterized protein</fullName>
    </submittedName>
</protein>
<reference evidence="3" key="1">
    <citation type="journal article" date="2013" name="Stand. Genomic Sci.">
        <title>Complete genome sequence of Desulfocapsa sulfexigens, a marine deltaproteobacterium specialized in disproportionating inorganic sulfur compounds.</title>
        <authorList>
            <person name="Finster K.W."/>
            <person name="Kjeldsen K.U."/>
            <person name="Kube M."/>
            <person name="Reinhardt R."/>
            <person name="Mussmann M."/>
            <person name="Amann R."/>
            <person name="Schreiber L."/>
        </authorList>
    </citation>
    <scope>NUCLEOTIDE SEQUENCE [LARGE SCALE GENOMIC DNA]</scope>
    <source>
        <strain evidence="3">DSM 10523 / SB164P1</strain>
    </source>
</reference>
<dbReference type="KEGG" id="dsf:UWK_01867"/>
<dbReference type="OrthoDB" id="5432351at2"/>
<dbReference type="EMBL" id="CP003985">
    <property type="protein sequence ID" value="AGF78424.1"/>
    <property type="molecule type" value="Genomic_DNA"/>
</dbReference>
<dbReference type="RefSeq" id="WP_015404115.1">
    <property type="nucleotide sequence ID" value="NC_020304.1"/>
</dbReference>
<keyword evidence="3" id="KW-1185">Reference proteome</keyword>
<organism evidence="2 3">
    <name type="scientific">Desulfocapsa sulfexigens (strain DSM 10523 / SB164P1)</name>
    <dbReference type="NCBI Taxonomy" id="1167006"/>
    <lineage>
        <taxon>Bacteria</taxon>
        <taxon>Pseudomonadati</taxon>
        <taxon>Thermodesulfobacteriota</taxon>
        <taxon>Desulfobulbia</taxon>
        <taxon>Desulfobulbales</taxon>
        <taxon>Desulfocapsaceae</taxon>
        <taxon>Desulfocapsa</taxon>
    </lineage>
</organism>
<keyword evidence="1" id="KW-0812">Transmembrane</keyword>
<feature type="transmembrane region" description="Helical" evidence="1">
    <location>
        <begin position="6"/>
        <end position="27"/>
    </location>
</feature>
<evidence type="ECO:0000313" key="2">
    <source>
        <dbReference type="EMBL" id="AGF78424.1"/>
    </source>
</evidence>
<dbReference type="HOGENOM" id="CLU_1632746_0_0_7"/>